<reference evidence="2" key="2">
    <citation type="submission" date="2023-05" db="EMBL/GenBank/DDBJ databases">
        <authorList>
            <person name="Fouks B."/>
        </authorList>
    </citation>
    <scope>NUCLEOTIDE SEQUENCE</scope>
    <source>
        <strain evidence="2">Stay&amp;Tobe</strain>
        <tissue evidence="2">Testes</tissue>
    </source>
</reference>
<feature type="compositionally biased region" description="Low complexity" evidence="1">
    <location>
        <begin position="1"/>
        <end position="13"/>
    </location>
</feature>
<dbReference type="AlphaFoldDB" id="A0AAD7ZWW5"/>
<feature type="region of interest" description="Disordered" evidence="1">
    <location>
        <begin position="1"/>
        <end position="120"/>
    </location>
</feature>
<feature type="compositionally biased region" description="Gly residues" evidence="1">
    <location>
        <begin position="43"/>
        <end position="63"/>
    </location>
</feature>
<evidence type="ECO:0000256" key="1">
    <source>
        <dbReference type="SAM" id="MobiDB-lite"/>
    </source>
</evidence>
<organism evidence="2 3">
    <name type="scientific">Diploptera punctata</name>
    <name type="common">Pacific beetle cockroach</name>
    <dbReference type="NCBI Taxonomy" id="6984"/>
    <lineage>
        <taxon>Eukaryota</taxon>
        <taxon>Metazoa</taxon>
        <taxon>Ecdysozoa</taxon>
        <taxon>Arthropoda</taxon>
        <taxon>Hexapoda</taxon>
        <taxon>Insecta</taxon>
        <taxon>Pterygota</taxon>
        <taxon>Neoptera</taxon>
        <taxon>Polyneoptera</taxon>
        <taxon>Dictyoptera</taxon>
        <taxon>Blattodea</taxon>
        <taxon>Blaberoidea</taxon>
        <taxon>Blaberidae</taxon>
        <taxon>Diplopterinae</taxon>
        <taxon>Diploptera</taxon>
    </lineage>
</organism>
<evidence type="ECO:0000313" key="3">
    <source>
        <dbReference type="Proteomes" id="UP001233999"/>
    </source>
</evidence>
<protein>
    <submittedName>
        <fullName evidence="2">Uncharacterized protein</fullName>
    </submittedName>
</protein>
<name>A0AAD7ZWW5_DIPPU</name>
<evidence type="ECO:0000313" key="2">
    <source>
        <dbReference type="EMBL" id="KAJ9588425.1"/>
    </source>
</evidence>
<feature type="compositionally biased region" description="Gly residues" evidence="1">
    <location>
        <begin position="102"/>
        <end position="112"/>
    </location>
</feature>
<feature type="compositionally biased region" description="Low complexity" evidence="1">
    <location>
        <begin position="86"/>
        <end position="101"/>
    </location>
</feature>
<comment type="caution">
    <text evidence="2">The sequence shown here is derived from an EMBL/GenBank/DDBJ whole genome shotgun (WGS) entry which is preliminary data.</text>
</comment>
<accession>A0AAD7ZWW5</accession>
<gene>
    <name evidence="2" type="ORF">L9F63_018205</name>
</gene>
<dbReference type="EMBL" id="JASPKZ010005682">
    <property type="protein sequence ID" value="KAJ9588425.1"/>
    <property type="molecule type" value="Genomic_DNA"/>
</dbReference>
<reference evidence="2" key="1">
    <citation type="journal article" date="2023" name="IScience">
        <title>Live-bearing cockroach genome reveals convergent evolutionary mechanisms linked to viviparity in insects and beyond.</title>
        <authorList>
            <person name="Fouks B."/>
            <person name="Harrison M.C."/>
            <person name="Mikhailova A.A."/>
            <person name="Marchal E."/>
            <person name="English S."/>
            <person name="Carruthers M."/>
            <person name="Jennings E.C."/>
            <person name="Chiamaka E.L."/>
            <person name="Frigard R.A."/>
            <person name="Pippel M."/>
            <person name="Attardo G.M."/>
            <person name="Benoit J.B."/>
            <person name="Bornberg-Bauer E."/>
            <person name="Tobe S.S."/>
        </authorList>
    </citation>
    <scope>NUCLEOTIDE SEQUENCE</scope>
    <source>
        <strain evidence="2">Stay&amp;Tobe</strain>
    </source>
</reference>
<keyword evidence="3" id="KW-1185">Reference proteome</keyword>
<sequence length="168" mass="17032">MSADVQQQSAAAARPVFKMNPDFWQQARGPPTMPPGPNLGQPPNGGGGGGNGNGGGGGNGGGNVTPSTATGGPTPPGPGSGPICLNNTPNNTGVNNNQNQPPGGGNGSGGGSSTPPDSKMMMTTTEKIVNEIQIQNHTSRSNSAINDRTLEECWSTLQRVSWHLFRCV</sequence>
<dbReference type="Proteomes" id="UP001233999">
    <property type="component" value="Unassembled WGS sequence"/>
</dbReference>
<proteinExistence type="predicted"/>